<feature type="region of interest" description="Disordered" evidence="1">
    <location>
        <begin position="208"/>
        <end position="233"/>
    </location>
</feature>
<organism evidence="2 3">
    <name type="scientific">Chara braunii</name>
    <name type="common">Braun's stonewort</name>
    <dbReference type="NCBI Taxonomy" id="69332"/>
    <lineage>
        <taxon>Eukaryota</taxon>
        <taxon>Viridiplantae</taxon>
        <taxon>Streptophyta</taxon>
        <taxon>Charophyceae</taxon>
        <taxon>Charales</taxon>
        <taxon>Characeae</taxon>
        <taxon>Chara</taxon>
    </lineage>
</organism>
<dbReference type="AlphaFoldDB" id="A0A388K2P9"/>
<sequence>MMTMMTWHSGDDLDDDVDDGQVTTSKQGGSGGFEPLRYQCNEREAEGNDVEVRSVISGARLQGNTLDWNPATSTLTVDGNAAVSVAPDLAVSSSAIKVHVRQSTPDGETVLRQTLSGAWRGVDSLSKSTRRVANKEDKVKDHCRTGLQATRFASSIEFDGPVRVQTAVIPPTSRSGKDHRGRRLHVTSVPNTTATTVRWARCGNSVREDGHLHENSGIKDEYSRAPTAAGQPQLSSKLAPFHFRKAGSRGKLCRGSMRDAQRLWWWWKELSQHRSPGRKSLELEILSRAGFVWEWLDKDWSVLQSGGPVMVTTPHLASTQVCADADALSIEFKGSRSRSASVHIQGGLRVSACGRQKS</sequence>
<feature type="compositionally biased region" description="Basic and acidic residues" evidence="1">
    <location>
        <begin position="208"/>
        <end position="223"/>
    </location>
</feature>
<evidence type="ECO:0000256" key="1">
    <source>
        <dbReference type="SAM" id="MobiDB-lite"/>
    </source>
</evidence>
<keyword evidence="3" id="KW-1185">Reference proteome</keyword>
<evidence type="ECO:0000313" key="3">
    <source>
        <dbReference type="Proteomes" id="UP000265515"/>
    </source>
</evidence>
<dbReference type="EMBL" id="BFEA01000048">
    <property type="protein sequence ID" value="GBG64289.1"/>
    <property type="molecule type" value="Genomic_DNA"/>
</dbReference>
<dbReference type="Gramene" id="GBG64289">
    <property type="protein sequence ID" value="GBG64289"/>
    <property type="gene ID" value="CBR_g41208"/>
</dbReference>
<dbReference type="Proteomes" id="UP000265515">
    <property type="component" value="Unassembled WGS sequence"/>
</dbReference>
<gene>
    <name evidence="2" type="ORF">CBR_g41208</name>
</gene>
<feature type="region of interest" description="Disordered" evidence="1">
    <location>
        <begin position="1"/>
        <end position="36"/>
    </location>
</feature>
<evidence type="ECO:0000313" key="2">
    <source>
        <dbReference type="EMBL" id="GBG64289.1"/>
    </source>
</evidence>
<name>A0A388K2P9_CHABU</name>
<reference evidence="2 3" key="1">
    <citation type="journal article" date="2018" name="Cell">
        <title>The Chara Genome: Secondary Complexity and Implications for Plant Terrestrialization.</title>
        <authorList>
            <person name="Nishiyama T."/>
            <person name="Sakayama H."/>
            <person name="Vries J.D."/>
            <person name="Buschmann H."/>
            <person name="Saint-Marcoux D."/>
            <person name="Ullrich K.K."/>
            <person name="Haas F.B."/>
            <person name="Vanderstraeten L."/>
            <person name="Becker D."/>
            <person name="Lang D."/>
            <person name="Vosolsobe S."/>
            <person name="Rombauts S."/>
            <person name="Wilhelmsson P.K.I."/>
            <person name="Janitza P."/>
            <person name="Kern R."/>
            <person name="Heyl A."/>
            <person name="Rumpler F."/>
            <person name="Villalobos L.I.A.C."/>
            <person name="Clay J.M."/>
            <person name="Skokan R."/>
            <person name="Toyoda A."/>
            <person name="Suzuki Y."/>
            <person name="Kagoshima H."/>
            <person name="Schijlen E."/>
            <person name="Tajeshwar N."/>
            <person name="Catarino B."/>
            <person name="Hetherington A.J."/>
            <person name="Saltykova A."/>
            <person name="Bonnot C."/>
            <person name="Breuninger H."/>
            <person name="Symeonidi A."/>
            <person name="Radhakrishnan G.V."/>
            <person name="Van Nieuwerburgh F."/>
            <person name="Deforce D."/>
            <person name="Chang C."/>
            <person name="Karol K.G."/>
            <person name="Hedrich R."/>
            <person name="Ulvskov P."/>
            <person name="Glockner G."/>
            <person name="Delwiche C.F."/>
            <person name="Petrasek J."/>
            <person name="Van de Peer Y."/>
            <person name="Friml J."/>
            <person name="Beilby M."/>
            <person name="Dolan L."/>
            <person name="Kohara Y."/>
            <person name="Sugano S."/>
            <person name="Fujiyama A."/>
            <person name="Delaux P.-M."/>
            <person name="Quint M."/>
            <person name="TheiBen G."/>
            <person name="Hagemann M."/>
            <person name="Harholt J."/>
            <person name="Dunand C."/>
            <person name="Zachgo S."/>
            <person name="Langdale J."/>
            <person name="Maumus F."/>
            <person name="Straeten D.V.D."/>
            <person name="Gould S.B."/>
            <person name="Rensing S.A."/>
        </authorList>
    </citation>
    <scope>NUCLEOTIDE SEQUENCE [LARGE SCALE GENOMIC DNA]</scope>
    <source>
        <strain evidence="2 3">S276</strain>
    </source>
</reference>
<protein>
    <submittedName>
        <fullName evidence="2">Uncharacterized protein</fullName>
    </submittedName>
</protein>
<accession>A0A388K2P9</accession>
<proteinExistence type="predicted"/>
<comment type="caution">
    <text evidence="2">The sequence shown here is derived from an EMBL/GenBank/DDBJ whole genome shotgun (WGS) entry which is preliminary data.</text>
</comment>